<dbReference type="InterPro" id="IPR042099">
    <property type="entry name" value="ANL_N_sf"/>
</dbReference>
<dbReference type="PANTHER" id="PTHR36932">
    <property type="entry name" value="CAPSULAR POLYSACCHARIDE BIOSYNTHESIS PROTEIN"/>
    <property type="match status" value="1"/>
</dbReference>
<dbReference type="InterPro" id="IPR053158">
    <property type="entry name" value="CapK_Type1_Caps_Biosynth"/>
</dbReference>
<evidence type="ECO:0000313" key="2">
    <source>
        <dbReference type="Proteomes" id="UP001628091"/>
    </source>
</evidence>
<dbReference type="Proteomes" id="UP001628091">
    <property type="component" value="Unassembled WGS sequence"/>
</dbReference>
<evidence type="ECO:0000313" key="1">
    <source>
        <dbReference type="EMBL" id="GAB1584580.1"/>
    </source>
</evidence>
<organism evidence="1 2">
    <name type="scientific">Phyllobacterium phragmitis</name>
    <dbReference type="NCBI Taxonomy" id="2670329"/>
    <lineage>
        <taxon>Bacteria</taxon>
        <taxon>Pseudomonadati</taxon>
        <taxon>Pseudomonadota</taxon>
        <taxon>Alphaproteobacteria</taxon>
        <taxon>Hyphomicrobiales</taxon>
        <taxon>Phyllobacteriaceae</taxon>
        <taxon>Phyllobacterium</taxon>
    </lineage>
</organism>
<dbReference type="Gene3D" id="3.40.50.12780">
    <property type="entry name" value="N-terminal domain of ligase-like"/>
    <property type="match status" value="1"/>
</dbReference>
<dbReference type="RefSeq" id="WP_407866960.1">
    <property type="nucleotide sequence ID" value="NZ_BAAFZP010000002.1"/>
</dbReference>
<comment type="caution">
    <text evidence="1">The sequence shown here is derived from an EMBL/GenBank/DDBJ whole genome shotgun (WGS) entry which is preliminary data.</text>
</comment>
<name>A0ABQ0H6P7_9HYPH</name>
<dbReference type="SUPFAM" id="SSF56801">
    <property type="entry name" value="Acetyl-CoA synthetase-like"/>
    <property type="match status" value="1"/>
</dbReference>
<proteinExistence type="predicted"/>
<sequence length="477" mass="53810">MAHSSGRLMDIARGAYAHSPHFVRATLGHAIALVPTRLKFGRTYWQWRQLIARAAADPHFAAERHLDALRHLLAKAHEGSPFYRDLIDRAFDNRFDASRVTLDDIRRLPILTKEELGAAGDAALAAPKQTLDRAETSGSNGEKPFAFYLDKDRSTREMAFVYDVWSRIGFSESERRATLRGVDVGAKTGDIHGWDPALRELRLATFPLTRDDTQLYLDLIDKRRIRYLYGYPSAIEILCRNLRHLGRKPKLPLKGIMLISEPVYAHQRQIIRETFGDVPVSCFYGMSEKVLFANEVDRQPDVYEFNPLYGLAELVDAEGNPVTEPGREGQLIGTGFLSTGMPFIRYDTKDFARLVELPSAANGQRLKVEAIAPRRKPGILVARDGGRIVTMALTSEDPDHYGDVQEFQFYQDTPGEVLFRYVLSPNGDEACARKVVDRLAKICQGQVDFRMERVDRIASGRGGKRAFVDQKLDLSLD</sequence>
<accession>A0ABQ0H6P7</accession>
<gene>
    <name evidence="1" type="ORF">PPNSA23_45230</name>
</gene>
<protein>
    <submittedName>
        <fullName evidence="1">AMP-binding protein</fullName>
    </submittedName>
</protein>
<dbReference type="EMBL" id="BAAFZP010000002">
    <property type="protein sequence ID" value="GAB1584580.1"/>
    <property type="molecule type" value="Genomic_DNA"/>
</dbReference>
<dbReference type="PANTHER" id="PTHR36932:SF1">
    <property type="entry name" value="CAPSULAR POLYSACCHARIDE BIOSYNTHESIS PROTEIN"/>
    <property type="match status" value="1"/>
</dbReference>
<keyword evidence="2" id="KW-1185">Reference proteome</keyword>
<reference evidence="1 2" key="1">
    <citation type="submission" date="2024-10" db="EMBL/GenBank/DDBJ databases">
        <title>Isolation, draft genome sequencing and identification of Phyllobacterium sp. NSA23, isolated from leaf soil.</title>
        <authorList>
            <person name="Akita H."/>
        </authorList>
    </citation>
    <scope>NUCLEOTIDE SEQUENCE [LARGE SCALE GENOMIC DNA]</scope>
    <source>
        <strain evidence="1 2">NSA23</strain>
    </source>
</reference>